<sequence length="162" mass="18855">MAQNKLINLINEMEDVMDESSSVPFSRKVSVDPDEIYELLTEMKDALPEEIKQAQWVNDEKERIIGEAKNEAENRLSEAENEINNIKEQARNKFKQLVSEHEITRQARNEADRIISEANAEAEKIRQQSYAYVDRLFQGSVENFSQLAQQLEKNRIKILESK</sequence>
<name>A0A133KE16_9FIRM</name>
<evidence type="ECO:0000256" key="1">
    <source>
        <dbReference type="SAM" id="Coils"/>
    </source>
</evidence>
<evidence type="ECO:0000313" key="3">
    <source>
        <dbReference type="Proteomes" id="UP000070383"/>
    </source>
</evidence>
<evidence type="ECO:0008006" key="4">
    <source>
        <dbReference type="Google" id="ProtNLM"/>
    </source>
</evidence>
<accession>A0A133KE16</accession>
<dbReference type="STRING" id="33036.HMPREF3200_01175"/>
<keyword evidence="1" id="KW-0175">Coiled coil</keyword>
<reference evidence="3" key="1">
    <citation type="submission" date="2016-01" db="EMBL/GenBank/DDBJ databases">
        <authorList>
            <person name="Mitreva M."/>
            <person name="Pepin K.H."/>
            <person name="Mihindukulasuriya K.A."/>
            <person name="Fulton R."/>
            <person name="Fronick C."/>
            <person name="O'Laughlin M."/>
            <person name="Miner T."/>
            <person name="Herter B."/>
            <person name="Rosa B.A."/>
            <person name="Cordes M."/>
            <person name="Tomlinson C."/>
            <person name="Wollam A."/>
            <person name="Palsikar V.B."/>
            <person name="Mardis E.R."/>
            <person name="Wilson R.K."/>
        </authorList>
    </citation>
    <scope>NUCLEOTIDE SEQUENCE [LARGE SCALE GENOMIC DNA]</scope>
    <source>
        <strain evidence="3">MJR8151</strain>
    </source>
</reference>
<evidence type="ECO:0000313" key="2">
    <source>
        <dbReference type="EMBL" id="KWZ77704.1"/>
    </source>
</evidence>
<dbReference type="OrthoDB" id="1690557at2"/>
<gene>
    <name evidence="2" type="ORF">HMPREF3200_01175</name>
</gene>
<dbReference type="RefSeq" id="WP_004835877.1">
    <property type="nucleotide sequence ID" value="NZ_CAMPNK010000005.1"/>
</dbReference>
<keyword evidence="3" id="KW-1185">Reference proteome</keyword>
<dbReference type="Proteomes" id="UP000070383">
    <property type="component" value="Unassembled WGS sequence"/>
</dbReference>
<proteinExistence type="predicted"/>
<dbReference type="AlphaFoldDB" id="A0A133KE16"/>
<comment type="caution">
    <text evidence="2">The sequence shown here is derived from an EMBL/GenBank/DDBJ whole genome shotgun (WGS) entry which is preliminary data.</text>
</comment>
<protein>
    <recommendedName>
        <fullName evidence="4">ATPase</fullName>
    </recommendedName>
</protein>
<dbReference type="EMBL" id="LRPM01000046">
    <property type="protein sequence ID" value="KWZ77704.1"/>
    <property type="molecule type" value="Genomic_DNA"/>
</dbReference>
<dbReference type="PATRIC" id="fig|33036.3.peg.1164"/>
<feature type="coiled-coil region" evidence="1">
    <location>
        <begin position="62"/>
        <end position="128"/>
    </location>
</feature>
<organism evidence="2 3">
    <name type="scientific">Anaerococcus tetradius</name>
    <dbReference type="NCBI Taxonomy" id="33036"/>
    <lineage>
        <taxon>Bacteria</taxon>
        <taxon>Bacillati</taxon>
        <taxon>Bacillota</taxon>
        <taxon>Tissierellia</taxon>
        <taxon>Tissierellales</taxon>
        <taxon>Peptoniphilaceae</taxon>
        <taxon>Anaerococcus</taxon>
    </lineage>
</organism>